<name>A0A0C2CTU2_9BACT</name>
<dbReference type="PRINTS" id="PR00455">
    <property type="entry name" value="HTHTETR"/>
</dbReference>
<evidence type="ECO:0000256" key="4">
    <source>
        <dbReference type="PROSITE-ProRule" id="PRU00335"/>
    </source>
</evidence>
<dbReference type="InterPro" id="IPR009057">
    <property type="entry name" value="Homeodomain-like_sf"/>
</dbReference>
<dbReference type="InterPro" id="IPR050109">
    <property type="entry name" value="HTH-type_TetR-like_transc_reg"/>
</dbReference>
<dbReference type="PANTHER" id="PTHR30055:SF234">
    <property type="entry name" value="HTH-TYPE TRANSCRIPTIONAL REGULATOR BETI"/>
    <property type="match status" value="1"/>
</dbReference>
<evidence type="ECO:0000256" key="2">
    <source>
        <dbReference type="ARBA" id="ARBA00023125"/>
    </source>
</evidence>
<feature type="DNA-binding region" description="H-T-H motif" evidence="4">
    <location>
        <begin position="34"/>
        <end position="53"/>
    </location>
</feature>
<dbReference type="AlphaFoldDB" id="A0A0C2CTU2"/>
<evidence type="ECO:0000313" key="7">
    <source>
        <dbReference type="Proteomes" id="UP000031599"/>
    </source>
</evidence>
<dbReference type="InterPro" id="IPR001647">
    <property type="entry name" value="HTH_TetR"/>
</dbReference>
<dbReference type="Proteomes" id="UP000031599">
    <property type="component" value="Unassembled WGS sequence"/>
</dbReference>
<evidence type="ECO:0000256" key="3">
    <source>
        <dbReference type="ARBA" id="ARBA00023163"/>
    </source>
</evidence>
<proteinExistence type="predicted"/>
<evidence type="ECO:0000256" key="1">
    <source>
        <dbReference type="ARBA" id="ARBA00023015"/>
    </source>
</evidence>
<feature type="domain" description="HTH tetR-type" evidence="5">
    <location>
        <begin position="11"/>
        <end position="71"/>
    </location>
</feature>
<sequence>MPLPRFEKLEPDRQQTILAAARAEFSAHGFANASYNTIIKAAGLSKGAMYYYFADKADLCRTVIERVVVQLTHAIGELGPFDDARSYWAQIRAYAERAALEMLAMPELADLTRLIYGEGSSSEVLGPLIERGEAWCTELLAAGQRVDAVRSDIPLSFLATAVIGVLVHTDRWIAQNLETLEPAEFERLSLACLDMVEHLARPSAASPA</sequence>
<reference evidence="6 7" key="1">
    <citation type="submission" date="2014-12" db="EMBL/GenBank/DDBJ databases">
        <title>Genome assembly of Enhygromyxa salina DSM 15201.</title>
        <authorList>
            <person name="Sharma G."/>
            <person name="Subramanian S."/>
        </authorList>
    </citation>
    <scope>NUCLEOTIDE SEQUENCE [LARGE SCALE GENOMIC DNA]</scope>
    <source>
        <strain evidence="6 7">DSM 15201</strain>
    </source>
</reference>
<evidence type="ECO:0000259" key="5">
    <source>
        <dbReference type="PROSITE" id="PS50977"/>
    </source>
</evidence>
<evidence type="ECO:0000313" key="6">
    <source>
        <dbReference type="EMBL" id="KIG13040.1"/>
    </source>
</evidence>
<dbReference type="SUPFAM" id="SSF46689">
    <property type="entry name" value="Homeodomain-like"/>
    <property type="match status" value="1"/>
</dbReference>
<dbReference type="GO" id="GO:0003700">
    <property type="term" value="F:DNA-binding transcription factor activity"/>
    <property type="evidence" value="ECO:0007669"/>
    <property type="project" value="TreeGrafter"/>
</dbReference>
<dbReference type="PANTHER" id="PTHR30055">
    <property type="entry name" value="HTH-TYPE TRANSCRIPTIONAL REGULATOR RUTR"/>
    <property type="match status" value="1"/>
</dbReference>
<dbReference type="Gene3D" id="1.10.357.10">
    <property type="entry name" value="Tetracycline Repressor, domain 2"/>
    <property type="match status" value="1"/>
</dbReference>
<dbReference type="RefSeq" id="WP_052556495.1">
    <property type="nucleotide sequence ID" value="NZ_JMCC02000109.1"/>
</dbReference>
<keyword evidence="2 4" id="KW-0238">DNA-binding</keyword>
<dbReference type="EMBL" id="JMCC02000109">
    <property type="protein sequence ID" value="KIG13040.1"/>
    <property type="molecule type" value="Genomic_DNA"/>
</dbReference>
<keyword evidence="3" id="KW-0804">Transcription</keyword>
<accession>A0A0C2CTU2</accession>
<comment type="caution">
    <text evidence="6">The sequence shown here is derived from an EMBL/GenBank/DDBJ whole genome shotgun (WGS) entry which is preliminary data.</text>
</comment>
<dbReference type="Pfam" id="PF00440">
    <property type="entry name" value="TetR_N"/>
    <property type="match status" value="1"/>
</dbReference>
<dbReference type="GO" id="GO:0000976">
    <property type="term" value="F:transcription cis-regulatory region binding"/>
    <property type="evidence" value="ECO:0007669"/>
    <property type="project" value="TreeGrafter"/>
</dbReference>
<keyword evidence="1" id="KW-0805">Transcription regulation</keyword>
<gene>
    <name evidence="6" type="ORF">DB30_00612</name>
</gene>
<dbReference type="PROSITE" id="PS50977">
    <property type="entry name" value="HTH_TETR_2"/>
    <property type="match status" value="1"/>
</dbReference>
<protein>
    <submittedName>
        <fullName evidence="6">Transcriptional regulator, TetR family protein</fullName>
    </submittedName>
</protein>
<organism evidence="6 7">
    <name type="scientific">Enhygromyxa salina</name>
    <dbReference type="NCBI Taxonomy" id="215803"/>
    <lineage>
        <taxon>Bacteria</taxon>
        <taxon>Pseudomonadati</taxon>
        <taxon>Myxococcota</taxon>
        <taxon>Polyangia</taxon>
        <taxon>Nannocystales</taxon>
        <taxon>Nannocystaceae</taxon>
        <taxon>Enhygromyxa</taxon>
    </lineage>
</organism>